<dbReference type="Pfam" id="PF00296">
    <property type="entry name" value="Bac_luciferase"/>
    <property type="match status" value="1"/>
</dbReference>
<accession>A0A9E8S8K0</accession>
<dbReference type="GO" id="GO:0052749">
    <property type="term" value="F:glucose-6-phosphate dehydrogenase (coenzyme F420) activity"/>
    <property type="evidence" value="ECO:0007669"/>
    <property type="project" value="UniProtKB-EC"/>
</dbReference>
<evidence type="ECO:0000313" key="4">
    <source>
        <dbReference type="EMBL" id="WAB80526.1"/>
    </source>
</evidence>
<dbReference type="PANTHER" id="PTHR43244">
    <property type="match status" value="1"/>
</dbReference>
<dbReference type="InterPro" id="IPR019945">
    <property type="entry name" value="F420_G6P_DH-rel"/>
</dbReference>
<dbReference type="RefSeq" id="WP_267780194.1">
    <property type="nucleotide sequence ID" value="NZ_CP113089.1"/>
</dbReference>
<dbReference type="AlphaFoldDB" id="A0A9E8S8K0"/>
<name>A0A9E8S8K0_9MICO</name>
<organism evidence="4 5">
    <name type="scientific">Microcella daejeonensis</name>
    <dbReference type="NCBI Taxonomy" id="2994971"/>
    <lineage>
        <taxon>Bacteria</taxon>
        <taxon>Bacillati</taxon>
        <taxon>Actinomycetota</taxon>
        <taxon>Actinomycetes</taxon>
        <taxon>Micrococcales</taxon>
        <taxon>Microbacteriaceae</taxon>
        <taxon>Microcella</taxon>
    </lineage>
</organism>
<sequence length="345" mass="38333">MTTVPFRIGYKASSEQFAPKRLLDYGVLAEQAGFESVFISDHLQPWKHTDGHAPAAIAWLGALGAKTERIVMGTSVLTPTFRHHPAMVAQAFGTLGQLFPGRVILGVGTGESLNEAPLGFEWPDIKERFARLKEAVLLIERLWKEERVTHEGEYYRTDSVTIYDRPEVKVPIYIGASGPAATRLGGRIADGWITTSGKAPSLYTDNLLPAFQEGLEKGERVPGTVDTLIEMKVSFDTDRQRAMEDTRNWAALALSPDEKMGVEDPREMERLADQLPLERAASRWIVSTDPDEHVGRVMDYVRMGFRHLVFHAPGNDQARFLELYGSEVVPRLRAAVAEFDAAQGA</sequence>
<reference evidence="4" key="1">
    <citation type="submission" date="2022-11" db="EMBL/GenBank/DDBJ databases">
        <title>Description of Microcella daejonensis nov. sp, isolated from riverside soil.</title>
        <authorList>
            <person name="Molina K.M."/>
            <person name="Kim S.B."/>
        </authorList>
    </citation>
    <scope>NUCLEOTIDE SEQUENCE</scope>
    <source>
        <strain evidence="4">MMS21-STM12</strain>
    </source>
</reference>
<dbReference type="InterPro" id="IPR011251">
    <property type="entry name" value="Luciferase-like_dom"/>
</dbReference>
<dbReference type="InterPro" id="IPR019944">
    <property type="entry name" value="F420-dep_G6P_DH"/>
</dbReference>
<dbReference type="Proteomes" id="UP001164706">
    <property type="component" value="Chromosome"/>
</dbReference>
<proteinExistence type="predicted"/>
<dbReference type="EMBL" id="CP113089">
    <property type="protein sequence ID" value="WAB80526.1"/>
    <property type="molecule type" value="Genomic_DNA"/>
</dbReference>
<keyword evidence="5" id="KW-1185">Reference proteome</keyword>
<keyword evidence="2" id="KW-0119">Carbohydrate metabolism</keyword>
<dbReference type="InterPro" id="IPR036661">
    <property type="entry name" value="Luciferase-like_sf"/>
</dbReference>
<dbReference type="SUPFAM" id="SSF51679">
    <property type="entry name" value="Bacterial luciferase-like"/>
    <property type="match status" value="1"/>
</dbReference>
<dbReference type="Gene3D" id="3.20.20.30">
    <property type="entry name" value="Luciferase-like domain"/>
    <property type="match status" value="1"/>
</dbReference>
<dbReference type="EC" id="1.1.98.2" evidence="4"/>
<dbReference type="KEGG" id="mdb:OVN18_08050"/>
<dbReference type="NCBIfam" id="TIGR03554">
    <property type="entry name" value="F420_G6P_DH"/>
    <property type="match status" value="1"/>
</dbReference>
<gene>
    <name evidence="4" type="primary">fgd</name>
    <name evidence="4" type="ORF">OVN18_08050</name>
</gene>
<dbReference type="CDD" id="cd01097">
    <property type="entry name" value="Tetrahydromethanopterin_reductase"/>
    <property type="match status" value="1"/>
</dbReference>
<dbReference type="GO" id="GO:0016705">
    <property type="term" value="F:oxidoreductase activity, acting on paired donors, with incorporation or reduction of molecular oxygen"/>
    <property type="evidence" value="ECO:0007669"/>
    <property type="project" value="InterPro"/>
</dbReference>
<evidence type="ECO:0000313" key="5">
    <source>
        <dbReference type="Proteomes" id="UP001164706"/>
    </source>
</evidence>
<evidence type="ECO:0000256" key="1">
    <source>
        <dbReference type="ARBA" id="ARBA00023002"/>
    </source>
</evidence>
<dbReference type="NCBIfam" id="TIGR03557">
    <property type="entry name" value="F420_G6P_family"/>
    <property type="match status" value="1"/>
</dbReference>
<dbReference type="PANTHER" id="PTHR43244:SF1">
    <property type="entry name" value="5,10-METHYLENETETRAHYDROMETHANOPTERIN REDUCTASE"/>
    <property type="match status" value="1"/>
</dbReference>
<protein>
    <submittedName>
        <fullName evidence="4">Glucose-6-phosphate dehydrogenase (Coenzyme-F420)</fullName>
        <ecNumber evidence="4">1.1.98.2</ecNumber>
    </submittedName>
</protein>
<keyword evidence="1 4" id="KW-0560">Oxidoreductase</keyword>
<evidence type="ECO:0000256" key="2">
    <source>
        <dbReference type="ARBA" id="ARBA00023277"/>
    </source>
</evidence>
<feature type="domain" description="Luciferase-like" evidence="3">
    <location>
        <begin position="4"/>
        <end position="307"/>
    </location>
</feature>
<evidence type="ECO:0000259" key="3">
    <source>
        <dbReference type="Pfam" id="PF00296"/>
    </source>
</evidence>
<dbReference type="InterPro" id="IPR050564">
    <property type="entry name" value="F420-G6PD/mer"/>
</dbReference>